<proteinExistence type="predicted"/>
<dbReference type="EMBL" id="CP002038">
    <property type="protein sequence ID" value="ADM98904.1"/>
    <property type="molecule type" value="Genomic_DNA"/>
</dbReference>
<dbReference type="Proteomes" id="UP000006859">
    <property type="component" value="Chromosome"/>
</dbReference>
<gene>
    <name evidence="1" type="ordered locus">Dda3937_04616</name>
</gene>
<dbReference type="AlphaFoldDB" id="E0SGS6"/>
<keyword evidence="2" id="KW-1185">Reference proteome</keyword>
<accession>E0SGS6</accession>
<name>E0SGS6_DICD3</name>
<dbReference type="STRING" id="198628.Dda3937_04616"/>
<reference evidence="1 2" key="1">
    <citation type="journal article" date="2011" name="J. Bacteriol.">
        <title>Genome sequence of the plant-pathogenic bacterium Dickeya dadantii 3937.</title>
        <authorList>
            <person name="Glasner J.D."/>
            <person name="Yang C.H."/>
            <person name="Reverchon S."/>
            <person name="Hugouvieux-Cotte-Pattat N."/>
            <person name="Condemine G."/>
            <person name="Bohin J.P."/>
            <person name="Van Gijsegem F."/>
            <person name="Yang S."/>
            <person name="Franza T."/>
            <person name="Expert D."/>
            <person name="Plunkett G. III"/>
            <person name="San Francisco M.J."/>
            <person name="Charkowski A.O."/>
            <person name="Py B."/>
            <person name="Bell K."/>
            <person name="Rauscher L."/>
            <person name="Rodriguez-Palenzuela P."/>
            <person name="Toussaint A."/>
            <person name="Holeva M.C."/>
            <person name="He S.Y."/>
            <person name="Douet V."/>
            <person name="Boccara M."/>
            <person name="Blanco C."/>
            <person name="Toth I."/>
            <person name="Anderson B.D."/>
            <person name="Biehl B.S."/>
            <person name="Mau B."/>
            <person name="Flynn S.M."/>
            <person name="Barras F."/>
            <person name="Lindeberg M."/>
            <person name="Birch P.R."/>
            <person name="Tsuyumu S."/>
            <person name="Shi X."/>
            <person name="Hibbing M."/>
            <person name="Yap M.N."/>
            <person name="Carpentier M."/>
            <person name="Dassa E."/>
            <person name="Umehara M."/>
            <person name="Kim J.F."/>
            <person name="Rusch M."/>
            <person name="Soni P."/>
            <person name="Mayhew G.F."/>
            <person name="Fouts D.E."/>
            <person name="Gill S.R."/>
            <person name="Blattner F.R."/>
            <person name="Keen N.T."/>
            <person name="Perna N.T."/>
        </authorList>
    </citation>
    <scope>NUCLEOTIDE SEQUENCE [LARGE SCALE GENOMIC DNA]</scope>
    <source>
        <strain evidence="1 2">3937</strain>
    </source>
</reference>
<evidence type="ECO:0000313" key="1">
    <source>
        <dbReference type="EMBL" id="ADM98904.1"/>
    </source>
</evidence>
<sequence>MLLLSGPLSIYSTQVTIPYRHPRMNIAGCHSDHPIEYKIKILLFFFDRHFSVDSNRRSTCVTAAIWLNSSLLSRFSHHFISINYLLNHSTTANRKNFI</sequence>
<dbReference type="KEGG" id="ddd:Dda3937_04616"/>
<evidence type="ECO:0000313" key="2">
    <source>
        <dbReference type="Proteomes" id="UP000006859"/>
    </source>
</evidence>
<protein>
    <submittedName>
        <fullName evidence="1">Uncharacterized protein</fullName>
    </submittedName>
</protein>
<dbReference type="HOGENOM" id="CLU_2329250_0_0_6"/>
<organism evidence="1 2">
    <name type="scientific">Dickeya dadantii (strain 3937)</name>
    <name type="common">Erwinia chrysanthemi (strain 3937)</name>
    <dbReference type="NCBI Taxonomy" id="198628"/>
    <lineage>
        <taxon>Bacteria</taxon>
        <taxon>Pseudomonadati</taxon>
        <taxon>Pseudomonadota</taxon>
        <taxon>Gammaproteobacteria</taxon>
        <taxon>Enterobacterales</taxon>
        <taxon>Pectobacteriaceae</taxon>
        <taxon>Dickeya</taxon>
    </lineage>
</organism>